<dbReference type="Pfam" id="PF18086">
    <property type="entry name" value="PPIP5K2_N"/>
    <property type="match status" value="1"/>
</dbReference>
<evidence type="ECO:0000313" key="14">
    <source>
        <dbReference type="EMBL" id="TWW75423.1"/>
    </source>
</evidence>
<keyword evidence="15" id="KW-1185">Reference proteome</keyword>
<reference evidence="14 15" key="1">
    <citation type="submission" date="2019-04" db="EMBL/GenBank/DDBJ databases">
        <title>Chromosome genome assembly for Takifugu flavidus.</title>
        <authorList>
            <person name="Xiao S."/>
        </authorList>
    </citation>
    <scope>NUCLEOTIDE SEQUENCE [LARGE SCALE GENOMIC DNA]</scope>
    <source>
        <strain evidence="14">HTHZ2018</strain>
        <tissue evidence="14">Muscle</tissue>
    </source>
</reference>
<accession>A0A5C6P7H5</accession>
<gene>
    <name evidence="14" type="ORF">D4764_13G0000850</name>
</gene>
<comment type="similarity">
    <text evidence="2 11">Belongs to the histidine acid phosphatase family. VIP1 subfamily.</text>
</comment>
<evidence type="ECO:0000256" key="5">
    <source>
        <dbReference type="ARBA" id="ARBA00022679"/>
    </source>
</evidence>
<keyword evidence="8 11" id="KW-0067">ATP-binding</keyword>
<evidence type="ECO:0000313" key="15">
    <source>
        <dbReference type="Proteomes" id="UP000324091"/>
    </source>
</evidence>
<keyword evidence="5 11" id="KW-0808">Transferase</keyword>
<comment type="catalytic activity">
    <reaction evidence="10">
        <text>1D-myo-inositol hexakisphosphate + ATP = 1-diphospho-1D-myo-inositol 2,3,4,5,6-pentakisphosphate + ADP</text>
        <dbReference type="Rhea" id="RHEA:37459"/>
        <dbReference type="ChEBI" id="CHEBI:30616"/>
        <dbReference type="ChEBI" id="CHEBI:58130"/>
        <dbReference type="ChEBI" id="CHEBI:74946"/>
        <dbReference type="ChEBI" id="CHEBI:456216"/>
        <dbReference type="EC" id="2.7.4.24"/>
    </reaction>
    <physiologicalReaction direction="left-to-right" evidence="10">
        <dbReference type="Rhea" id="RHEA:37460"/>
    </physiologicalReaction>
</comment>
<dbReference type="FunFam" id="3.40.50.11950:FF:000003">
    <property type="entry name" value="Inositol hexakisphosphate and diphosphoinositol-pentakisphosphate kinase"/>
    <property type="match status" value="1"/>
</dbReference>
<keyword evidence="7 11" id="KW-0418">Kinase</keyword>
<evidence type="ECO:0000256" key="7">
    <source>
        <dbReference type="ARBA" id="ARBA00022777"/>
    </source>
</evidence>
<dbReference type="GO" id="GO:0033857">
    <property type="term" value="F:5-diphosphoinositol pentakisphosphate 1-kinase activity"/>
    <property type="evidence" value="ECO:0007669"/>
    <property type="project" value="TreeGrafter"/>
</dbReference>
<comment type="catalytic activity">
    <reaction evidence="9">
        <text>5-diphospho-1D-myo-inositol 1,2,3,4,6-pentakisphosphate + ATP + H(+) = 1,5-bis(diphospho)-1D-myo-inositol 2,3,4,6-tetrakisphosphate + ADP</text>
        <dbReference type="Rhea" id="RHEA:10276"/>
        <dbReference type="ChEBI" id="CHEBI:15378"/>
        <dbReference type="ChEBI" id="CHEBI:30616"/>
        <dbReference type="ChEBI" id="CHEBI:58628"/>
        <dbReference type="ChEBI" id="CHEBI:77983"/>
        <dbReference type="ChEBI" id="CHEBI:456216"/>
        <dbReference type="EC" id="2.7.4.24"/>
    </reaction>
    <physiologicalReaction direction="left-to-right" evidence="9">
        <dbReference type="Rhea" id="RHEA:10277"/>
    </physiologicalReaction>
</comment>
<proteinExistence type="inferred from homology"/>
<comment type="function">
    <text evidence="11">Bifunctional inositol kinase that acts in concert with the IP6K kinases to synthesize the diphosphate group-containing inositol pyrophosphates diphosphoinositol pentakisphosphate, PP-InsP5, and bis-diphosphoinositol tetrakisphosphate, (PP)2-InsP4. PP-InsP5 and (PP)2-InsP4, also respectively called InsP7 and InsP8, may regulate a variety of cellular processes, including apoptosis, vesicle trafficking, cytoskeletal dynamics, and exocytosis. Phosphorylates inositol hexakisphosphate (InsP6).</text>
</comment>
<dbReference type="SUPFAM" id="SSF53254">
    <property type="entry name" value="Phosphoglycerate mutase-like"/>
    <property type="match status" value="1"/>
</dbReference>
<dbReference type="FunFam" id="3.30.470.20:FF:000003">
    <property type="entry name" value="Inositol hexakisphosphate and diphosphoinositol-pentakisphosphate kinase"/>
    <property type="match status" value="1"/>
</dbReference>
<dbReference type="GO" id="GO:0032958">
    <property type="term" value="P:inositol phosphate biosynthetic process"/>
    <property type="evidence" value="ECO:0007669"/>
    <property type="project" value="TreeGrafter"/>
</dbReference>
<dbReference type="EMBL" id="RHFK02000005">
    <property type="protein sequence ID" value="TWW75423.1"/>
    <property type="molecule type" value="Genomic_DNA"/>
</dbReference>
<dbReference type="InterPro" id="IPR029033">
    <property type="entry name" value="His_PPase_superfam"/>
</dbReference>
<dbReference type="GO" id="GO:0052723">
    <property type="term" value="F:inositol hexakisphosphate 1-kinase activity"/>
    <property type="evidence" value="ECO:0007669"/>
    <property type="project" value="RHEA"/>
</dbReference>
<dbReference type="InterPro" id="IPR037446">
    <property type="entry name" value="His_Pase_VIP1"/>
</dbReference>
<dbReference type="InterPro" id="IPR040557">
    <property type="entry name" value="VIP1_N"/>
</dbReference>
<evidence type="ECO:0000256" key="6">
    <source>
        <dbReference type="ARBA" id="ARBA00022741"/>
    </source>
</evidence>
<feature type="region of interest" description="Disordered" evidence="12">
    <location>
        <begin position="1"/>
        <end position="44"/>
    </location>
</feature>
<feature type="domain" description="VIP1 N-terminal" evidence="13">
    <location>
        <begin position="69"/>
        <end position="158"/>
    </location>
</feature>
<dbReference type="GO" id="GO:0006020">
    <property type="term" value="P:inositol metabolic process"/>
    <property type="evidence" value="ECO:0007669"/>
    <property type="project" value="TreeGrafter"/>
</dbReference>
<dbReference type="GO" id="GO:0005829">
    <property type="term" value="C:cytosol"/>
    <property type="evidence" value="ECO:0007669"/>
    <property type="project" value="UniProtKB-SubCell"/>
</dbReference>
<keyword evidence="4" id="KW-0597">Phosphoprotein</keyword>
<sequence length="583" mass="66162">MLEPCEEAGPGLRPGPEPEEAAPEGKTGRPSWEEDEQDSAQMKSDVIDRMCGYDGLEEDEDEAQEERQIVVGICAMTKKSNSKPMTQILERLCKFDYIDVVIFPEEVILEEPVENWPRCDCLISFHSKGFPLDKAVDYAKLRNPLLINDLNMQYFIQDRREVYRILKEEGIDLPRYAVLNRDPHHPDDCNLVEAEDHVEVNGEVFPKPFVEKPVCAEDHNVYIYYPTSAGGGSQRLFRKIGSRSSVYSPESCVRKTGSYIYEEFMPTDGTDVKVYTVGPDYAHAEARKSPALDGKVERDSEGKEIRYPVMLTSMEKLVARKVCMAFKQTVCGFDLLRANGHSFVCDVNGFSFVKNSMKYYDDCAKVLGNMVMRELAPQLHIPWSIPMEAEDIPIVPTTSGSMMELRCVIAIIRHGDRTPKQKMKMEVRHPLFFDLFEKYGGYKSGKLKLKKPKQLQEVLDIARLLLAELGQHNDCEIEEKKSKLEQLKTVLEMKTTVCRYGHFSGINRKVQLTYLRNGQPKASSEEEDCKKDGPSLLLVLKWGGELTPAGRVQAEELGRAFRCMYPGGQGSSETHAYAPIYTK</sequence>
<organism evidence="14 15">
    <name type="scientific">Takifugu flavidus</name>
    <name type="common">sansaifugu</name>
    <dbReference type="NCBI Taxonomy" id="433684"/>
    <lineage>
        <taxon>Eukaryota</taxon>
        <taxon>Metazoa</taxon>
        <taxon>Chordata</taxon>
        <taxon>Craniata</taxon>
        <taxon>Vertebrata</taxon>
        <taxon>Euteleostomi</taxon>
        <taxon>Actinopterygii</taxon>
        <taxon>Neopterygii</taxon>
        <taxon>Teleostei</taxon>
        <taxon>Neoteleostei</taxon>
        <taxon>Acanthomorphata</taxon>
        <taxon>Eupercaria</taxon>
        <taxon>Tetraodontiformes</taxon>
        <taxon>Tetradontoidea</taxon>
        <taxon>Tetraodontidae</taxon>
        <taxon>Takifugu</taxon>
    </lineage>
</organism>
<dbReference type="PANTHER" id="PTHR12750:SF13">
    <property type="entry name" value="INOSITOL HEXAKISPHOSPHATE AND DIPHOSPHOINOSITOL-PENTAKISPHOSPHATE KINASE"/>
    <property type="match status" value="1"/>
</dbReference>
<dbReference type="InterPro" id="IPR000560">
    <property type="entry name" value="His_Pase_clade-2"/>
</dbReference>
<evidence type="ECO:0000256" key="4">
    <source>
        <dbReference type="ARBA" id="ARBA00022553"/>
    </source>
</evidence>
<dbReference type="Pfam" id="PF00328">
    <property type="entry name" value="His_Phos_2"/>
    <property type="match status" value="1"/>
</dbReference>
<keyword evidence="6 11" id="KW-0547">Nucleotide-binding</keyword>
<evidence type="ECO:0000256" key="10">
    <source>
        <dbReference type="ARBA" id="ARBA00034629"/>
    </source>
</evidence>
<dbReference type="PROSITE" id="PS00616">
    <property type="entry name" value="HIS_ACID_PHOSPHAT_1"/>
    <property type="match status" value="1"/>
</dbReference>
<evidence type="ECO:0000256" key="12">
    <source>
        <dbReference type="SAM" id="MobiDB-lite"/>
    </source>
</evidence>
<evidence type="ECO:0000256" key="1">
    <source>
        <dbReference type="ARBA" id="ARBA00004514"/>
    </source>
</evidence>
<dbReference type="GO" id="GO:0005524">
    <property type="term" value="F:ATP binding"/>
    <property type="evidence" value="ECO:0007669"/>
    <property type="project" value="UniProtKB-KW"/>
</dbReference>
<dbReference type="SUPFAM" id="SSF56059">
    <property type="entry name" value="Glutathione synthetase ATP-binding domain-like"/>
    <property type="match status" value="1"/>
</dbReference>
<evidence type="ECO:0000256" key="9">
    <source>
        <dbReference type="ARBA" id="ARBA00033696"/>
    </source>
</evidence>
<dbReference type="EC" id="2.7.4.24" evidence="11"/>
<evidence type="ECO:0000256" key="2">
    <source>
        <dbReference type="ARBA" id="ARBA00005609"/>
    </source>
</evidence>
<comment type="subcellular location">
    <subcellularLocation>
        <location evidence="1 11">Cytoplasm</location>
        <location evidence="1 11">Cytosol</location>
    </subcellularLocation>
</comment>
<dbReference type="AlphaFoldDB" id="A0A5C6P7H5"/>
<evidence type="ECO:0000259" key="13">
    <source>
        <dbReference type="Pfam" id="PF18086"/>
    </source>
</evidence>
<evidence type="ECO:0000256" key="11">
    <source>
        <dbReference type="RuleBase" id="RU365032"/>
    </source>
</evidence>
<dbReference type="FunFam" id="3.40.50.11950:FF:000001">
    <property type="entry name" value="Inositol hexakisphosphate and diphosphoinositol-pentakisphosphate kinase"/>
    <property type="match status" value="1"/>
</dbReference>
<dbReference type="Gene3D" id="3.40.50.1240">
    <property type="entry name" value="Phosphoglycerate mutase-like"/>
    <property type="match status" value="1"/>
</dbReference>
<keyword evidence="3 11" id="KW-0963">Cytoplasm</keyword>
<comment type="caution">
    <text evidence="14">The sequence shown here is derived from an EMBL/GenBank/DDBJ whole genome shotgun (WGS) entry which is preliminary data.</text>
</comment>
<name>A0A5C6P7H5_9TELE</name>
<dbReference type="InterPro" id="IPR033379">
    <property type="entry name" value="Acid_Pase_AS"/>
</dbReference>
<evidence type="ECO:0000256" key="8">
    <source>
        <dbReference type="ARBA" id="ARBA00022840"/>
    </source>
</evidence>
<protein>
    <recommendedName>
        <fullName evidence="11">Inositol hexakisphosphate and diphosphoinositol-pentakisphosphate kinase</fullName>
        <ecNumber evidence="11">2.7.4.24</ecNumber>
    </recommendedName>
</protein>
<dbReference type="Proteomes" id="UP000324091">
    <property type="component" value="Chromosome 13"/>
</dbReference>
<dbReference type="PANTHER" id="PTHR12750">
    <property type="entry name" value="DIPHOSPHOINOSITOL PENTAKISPHOSPHATE KINASE"/>
    <property type="match status" value="1"/>
</dbReference>
<dbReference type="Gene3D" id="3.40.50.11950">
    <property type="match status" value="1"/>
</dbReference>
<dbReference type="Gene3D" id="3.30.470.20">
    <property type="entry name" value="ATP-grasp fold, B domain"/>
    <property type="match status" value="1"/>
</dbReference>
<evidence type="ECO:0000256" key="3">
    <source>
        <dbReference type="ARBA" id="ARBA00022490"/>
    </source>
</evidence>